<evidence type="ECO:0000313" key="3">
    <source>
        <dbReference type="EMBL" id="KAK6519752.1"/>
    </source>
</evidence>
<proteinExistence type="predicted"/>
<sequence length="474" mass="51063">MAVVAKLLSTTFRVLQFLGTLFNTGCLTYFIVRLANRNLISGRALAVEIISGAGLLWSVFALVFSVCLLQKSFFQFFTVIGDALFVGGFIAVSVLLRDSWDGDCSSSNLFVPWLQRGGNNLVANCRIIKGIFITSIILCVLFFLTILTAFLAHKSSKKDRAYGPSPANNYTSGRGKRHKNRDIESAAVAGPALAPPVTDNRVSHDSKYTDATEKTNDPALQTGTTGTDREYLAPRGYAGNNATVSPIPSHANIRSKDHSHAGQYAAAGALAGGAAAAHHQHKKNAYAGNHDTLPSHPGPEDHTTERIPQDPDRLGTMNTYNTGSNVAPQDPDRLGTMNTYGTNTNSAYSELDTRNTDMPSPYHVPGAYPGSKNSIQPTAFYPASNTHELSSGGNPHYYSNEMEAGGYQQPPQELGTTTEGSRRYEEYQTPVTPLADERREEVGFGYGNGPGMTGGGSNQVSTLPELGREDGKRF</sequence>
<keyword evidence="2" id="KW-0812">Transmembrane</keyword>
<feature type="region of interest" description="Disordered" evidence="1">
    <location>
        <begin position="158"/>
        <end position="257"/>
    </location>
</feature>
<keyword evidence="2" id="KW-0472">Membrane</keyword>
<feature type="transmembrane region" description="Helical" evidence="2">
    <location>
        <begin position="76"/>
        <end position="96"/>
    </location>
</feature>
<evidence type="ECO:0000256" key="1">
    <source>
        <dbReference type="SAM" id="MobiDB-lite"/>
    </source>
</evidence>
<feature type="region of interest" description="Disordered" evidence="1">
    <location>
        <begin position="404"/>
        <end position="474"/>
    </location>
</feature>
<feature type="compositionally biased region" description="Basic and acidic residues" evidence="1">
    <location>
        <begin position="201"/>
        <end position="216"/>
    </location>
</feature>
<reference evidence="3 4" key="1">
    <citation type="submission" date="2019-10" db="EMBL/GenBank/DDBJ databases">
        <authorList>
            <person name="Palmer J.M."/>
        </authorList>
    </citation>
    <scope>NUCLEOTIDE SEQUENCE [LARGE SCALE GENOMIC DNA]</scope>
    <source>
        <strain evidence="3 4">TWF506</strain>
    </source>
</reference>
<comment type="caution">
    <text evidence="3">The sequence shown here is derived from an EMBL/GenBank/DDBJ whole genome shotgun (WGS) entry which is preliminary data.</text>
</comment>
<feature type="compositionally biased region" description="Basic and acidic residues" evidence="1">
    <location>
        <begin position="298"/>
        <end position="313"/>
    </location>
</feature>
<feature type="region of interest" description="Disordered" evidence="1">
    <location>
        <begin position="286"/>
        <end position="314"/>
    </location>
</feature>
<feature type="transmembrane region" description="Helical" evidence="2">
    <location>
        <begin position="127"/>
        <end position="152"/>
    </location>
</feature>
<dbReference type="Proteomes" id="UP001307849">
    <property type="component" value="Unassembled WGS sequence"/>
</dbReference>
<evidence type="ECO:0000313" key="4">
    <source>
        <dbReference type="Proteomes" id="UP001307849"/>
    </source>
</evidence>
<accession>A0AAN8RQ88</accession>
<protein>
    <recommendedName>
        <fullName evidence="5">MARVEL domain-containing protein</fullName>
    </recommendedName>
</protein>
<feature type="compositionally biased region" description="Polar residues" evidence="1">
    <location>
        <begin position="409"/>
        <end position="419"/>
    </location>
</feature>
<keyword evidence="4" id="KW-1185">Reference proteome</keyword>
<name>A0AAN8RQ88_9PEZI</name>
<feature type="transmembrane region" description="Helical" evidence="2">
    <location>
        <begin position="44"/>
        <end position="69"/>
    </location>
</feature>
<feature type="compositionally biased region" description="Gly residues" evidence="1">
    <location>
        <begin position="444"/>
        <end position="457"/>
    </location>
</feature>
<feature type="compositionally biased region" description="Low complexity" evidence="1">
    <location>
        <begin position="186"/>
        <end position="197"/>
    </location>
</feature>
<evidence type="ECO:0008006" key="5">
    <source>
        <dbReference type="Google" id="ProtNLM"/>
    </source>
</evidence>
<organism evidence="3 4">
    <name type="scientific">Arthrobotrys conoides</name>
    <dbReference type="NCBI Taxonomy" id="74498"/>
    <lineage>
        <taxon>Eukaryota</taxon>
        <taxon>Fungi</taxon>
        <taxon>Dikarya</taxon>
        <taxon>Ascomycota</taxon>
        <taxon>Pezizomycotina</taxon>
        <taxon>Orbiliomycetes</taxon>
        <taxon>Orbiliales</taxon>
        <taxon>Orbiliaceae</taxon>
        <taxon>Arthrobotrys</taxon>
    </lineage>
</organism>
<keyword evidence="2" id="KW-1133">Transmembrane helix</keyword>
<feature type="transmembrane region" description="Helical" evidence="2">
    <location>
        <begin position="12"/>
        <end position="32"/>
    </location>
</feature>
<gene>
    <name evidence="3" type="ORF">TWF506_000051</name>
</gene>
<evidence type="ECO:0000256" key="2">
    <source>
        <dbReference type="SAM" id="Phobius"/>
    </source>
</evidence>
<dbReference type="AlphaFoldDB" id="A0AAN8RQ88"/>
<dbReference type="EMBL" id="JAVHJM010000001">
    <property type="protein sequence ID" value="KAK6519752.1"/>
    <property type="molecule type" value="Genomic_DNA"/>
</dbReference>